<protein>
    <recommendedName>
        <fullName evidence="8">Spi protease inhibitor domain-containing protein</fullName>
    </recommendedName>
</protein>
<evidence type="ECO:0000256" key="5">
    <source>
        <dbReference type="ARBA" id="ARBA00022807"/>
    </source>
</evidence>
<dbReference type="InterPro" id="IPR044934">
    <property type="entry name" value="Streptopain_sf"/>
</dbReference>
<evidence type="ECO:0000259" key="8">
    <source>
        <dbReference type="Pfam" id="PF13734"/>
    </source>
</evidence>
<dbReference type="PANTHER" id="PTHR45661:SF3">
    <property type="entry name" value="IG-LIKE DOMAIN-CONTAINING PROTEIN"/>
    <property type="match status" value="1"/>
</dbReference>
<dbReference type="Gene3D" id="3.40.50.12480">
    <property type="match status" value="1"/>
</dbReference>
<feature type="chain" id="PRO_5030930258" description="Spi protease inhibitor domain-containing protein" evidence="7">
    <location>
        <begin position="20"/>
        <end position="1898"/>
    </location>
</feature>
<proteinExistence type="inferred from homology"/>
<sequence>MKRILFLILLGFSILQMRAEDVNQQQALSIATRFASSNIKGQRSKIKGVSDATVPQLTLAYVGRTSQSASSTKSFRASRAADDSPAAFYVFNRGGGRGWIIVSGNEATVDPILAFSDEGDFSYETASENLQWLLSNYATIINKARADGIHPQWDARKAVPKPPTIIVKPLLPVNYDQSTPYNDQCPIVNGTRCPTGCVATAVAQIMRYWKWPKQGMGEHTNTSKTGEHRDFRHAYAWDDSNESLATLMADVGTASNMQYTPTESGAKPDDAMAALVRYFRYSDEVYRGGGNNDLLRQELDAGRPVFYVGHKYIDIENINIDNLPQISSRDSHAFVCDGYADQDFFHFNFGWGGIDNGWHRTNLILLRADEYSLWLSSMMNLHPSYNTRFEKDGCLYEVVDDTHARIIDAIGTENLIIRSQVEWEGKTYQLPTTIQDGVFGNLEGVKQVVIEEGITAIAPYAFAATKIESVSFPSTLTHIDRHAFRECNNLKTVTIPSQTTVGPNAFCDCKELKDIIIEDGVTTIADSAFISCGVERLRLPKGIKIGTKAFGICKNLQSIENLTFIKEVGEHAFLSCPINSVNELKFEQIEKIGVGAFENTNIARKVSLPATTQFVGTHAFRTKYPGMQSIFEGYVVDENNPHLRHSAEGMLLSKDGKVLYSCAQGEVVPEGVERIAAQAFDQSINNITLPNTLKEIDSLVFHHYDIRNIHIYATTPPRMHPMALAGGKPYVYTKLYVPDGALEAYKYAPIWNTFGEIIDDLDTCYTKPLPADSALACHAYKKSGNKEFRYDYDLSPLTIYYEKEFEQWDQNTGTYKTVSGYMIRGNPINGNMSDLLWYSIDESARISYVVPSTIKDKVYWIQVVNAADEKTDYPITHKGEILVQDGWLIIKDASSKTLANYRLAELQHVNFAWGWSPAIRHFTMEWEEHYNFGYGPKVEQKKQSYPYYRENDWHLRSNEEGKRYLTFGTSGMGVVLSNIHKISFPQNKQSNSVLEKFQYFNLIDNEGNEISLPLISFDELKFEGDLIHFLDMGRTVNSFSTTELKGMHFSKKSALGLGINSSTRIDDESQHLYIHIGKAWKEVGLSRAGKIFTDGASLFIDSIAYPLTAIDSITFERPTDVENIAQGATATHAVSPLCPEVSTPDYALRFSASALSDKSLVKVTPVYPSGLAAIEGVRSVKAYDITLDHSGTGQNTHKLHGVVEIRIPFTKRKGYDVLASYFNEADSVRAWRPICHHYDSVRQEMVILSNHLTRFGIFDIEHENSRNAQIKYFSAYDIPPLGDNWEKTANNLLELAQRVTEKPDETKAMLDWMAEKYSTASTFGLDMGYNFAQSLGYSNKLLDDFEDHIAFLGATVAAYQVYSAALDGKMEEVAGGTINLALNQMTTYAGKFLGGPIWAASMFSVAMINYSLNKFGETAWQGRTDKYRAAYHLYYGQGEPGYRTQAEWVSLLWPVVHNKRLTKERLDAAIDNLVRRHCDKFWSIGADEQAHYIASTGLWWTGWGGLNPKMEQTISDEYRSELYRTDIAKAMETICDSMRYEAYDESCRAMERYQKLMNKIVTISFKDSSLKNDSSMYADCTVRFANLPANIEDPQLWETKLDKQGKGKIQFRIFAQVYNKIEPRMVVVDSKGEILKRLDLEIDYKTTVDLSQDNTLGFDPKHPEDMKLNVVMTPDSLACEEGVIMRGGYWDTNIATGEPRFIEYQSTLHWLRIYFRNLYGDIAELMTEYSELLAQTPSANTRIDVNGLSLNGTYDAKTKTGSGQFTLKSDYETTIATTDDWKTFLWDFINGKLKDKVFIGIEEQDGKPFATINALLSGQMTHQLSGTYEVRETKSGKMVYTFKGNGTYRLNAKVLGGFDNVDFDMFRKGIKQPEAEVIVNEKTYEGSCTIDQSFVFGK</sequence>
<keyword evidence="2" id="KW-0645">Protease</keyword>
<feature type="domain" description="Spi protease inhibitor" evidence="8">
    <location>
        <begin position="19"/>
        <end position="139"/>
    </location>
</feature>
<dbReference type="SUPFAM" id="SSF54001">
    <property type="entry name" value="Cysteine proteinases"/>
    <property type="match status" value="1"/>
</dbReference>
<evidence type="ECO:0000256" key="7">
    <source>
        <dbReference type="SAM" id="SignalP"/>
    </source>
</evidence>
<dbReference type="InterPro" id="IPR032675">
    <property type="entry name" value="LRR_dom_sf"/>
</dbReference>
<keyword evidence="3 7" id="KW-0732">Signal</keyword>
<dbReference type="Gene3D" id="3.80.10.10">
    <property type="entry name" value="Ribonuclease Inhibitor"/>
    <property type="match status" value="1"/>
</dbReference>
<evidence type="ECO:0000256" key="6">
    <source>
        <dbReference type="PIRSR" id="PIRSR600200-1"/>
    </source>
</evidence>
<gene>
    <name evidence="9" type="ORF">FHS60_001238</name>
</gene>
<evidence type="ECO:0000256" key="2">
    <source>
        <dbReference type="ARBA" id="ARBA00022670"/>
    </source>
</evidence>
<dbReference type="GO" id="GO:0006508">
    <property type="term" value="P:proteolysis"/>
    <property type="evidence" value="ECO:0007669"/>
    <property type="project" value="UniProtKB-KW"/>
</dbReference>
<evidence type="ECO:0000313" key="10">
    <source>
        <dbReference type="Proteomes" id="UP000541425"/>
    </source>
</evidence>
<dbReference type="Gene3D" id="3.90.70.50">
    <property type="entry name" value="Peptidase C10, streptopain"/>
    <property type="match status" value="2"/>
</dbReference>
<dbReference type="InterPro" id="IPR038765">
    <property type="entry name" value="Papain-like_cys_pep_sf"/>
</dbReference>
<dbReference type="GO" id="GO:0008234">
    <property type="term" value="F:cysteine-type peptidase activity"/>
    <property type="evidence" value="ECO:0007669"/>
    <property type="project" value="UniProtKB-KW"/>
</dbReference>
<organism evidence="9 10">
    <name type="scientific">Alloprevotella rava</name>
    <dbReference type="NCBI Taxonomy" id="671218"/>
    <lineage>
        <taxon>Bacteria</taxon>
        <taxon>Pseudomonadati</taxon>
        <taxon>Bacteroidota</taxon>
        <taxon>Bacteroidia</taxon>
        <taxon>Bacteroidales</taxon>
        <taxon>Prevotellaceae</taxon>
        <taxon>Alloprevotella</taxon>
    </lineage>
</organism>
<dbReference type="RefSeq" id="WP_183696272.1">
    <property type="nucleotide sequence ID" value="NZ_JACICA010000005.1"/>
</dbReference>
<keyword evidence="4" id="KW-0378">Hydrolase</keyword>
<feature type="signal peptide" evidence="7">
    <location>
        <begin position="1"/>
        <end position="19"/>
    </location>
</feature>
<name>A0A7W5UWG8_9BACT</name>
<dbReference type="PANTHER" id="PTHR45661">
    <property type="entry name" value="SURFACE ANTIGEN"/>
    <property type="match status" value="1"/>
</dbReference>
<evidence type="ECO:0000313" key="9">
    <source>
        <dbReference type="EMBL" id="MBB3702769.1"/>
    </source>
</evidence>
<comment type="caution">
    <text evidence="9">The sequence shown here is derived from an EMBL/GenBank/DDBJ whole genome shotgun (WGS) entry which is preliminary data.</text>
</comment>
<dbReference type="Pfam" id="PF13734">
    <property type="entry name" value="Inhibitor_I69"/>
    <property type="match status" value="1"/>
</dbReference>
<dbReference type="SUPFAM" id="SSF52058">
    <property type="entry name" value="L domain-like"/>
    <property type="match status" value="1"/>
</dbReference>
<dbReference type="InterPro" id="IPR053139">
    <property type="entry name" value="Surface_bspA-like"/>
</dbReference>
<dbReference type="Pfam" id="PF01640">
    <property type="entry name" value="Peptidase_C10"/>
    <property type="match status" value="1"/>
</dbReference>
<feature type="active site" description="Nucleophile" evidence="6">
    <location>
        <position position="197"/>
    </location>
</feature>
<evidence type="ECO:0000256" key="1">
    <source>
        <dbReference type="ARBA" id="ARBA00009693"/>
    </source>
</evidence>
<dbReference type="Proteomes" id="UP000541425">
    <property type="component" value="Unassembled WGS sequence"/>
</dbReference>
<dbReference type="EMBL" id="JACICA010000005">
    <property type="protein sequence ID" value="MBB3702769.1"/>
    <property type="molecule type" value="Genomic_DNA"/>
</dbReference>
<accession>A0A7W5UWG8</accession>
<feature type="active site" description="Proton acceptor" evidence="6">
    <location>
        <position position="332"/>
    </location>
</feature>
<reference evidence="9 10" key="1">
    <citation type="submission" date="2020-08" db="EMBL/GenBank/DDBJ databases">
        <title>Genomic Encyclopedia of Type Strains, Phase IV (KMG-IV): sequencing the most valuable type-strain genomes for metagenomic binning, comparative biology and taxonomic classification.</title>
        <authorList>
            <person name="Goeker M."/>
        </authorList>
    </citation>
    <scope>NUCLEOTIDE SEQUENCE [LARGE SCALE GENOMIC DNA]</scope>
    <source>
        <strain evidence="9 10">DSM 22548</strain>
    </source>
</reference>
<comment type="similarity">
    <text evidence="1">Belongs to the peptidase C10 family.</text>
</comment>
<dbReference type="InterPro" id="IPR026906">
    <property type="entry name" value="LRR_5"/>
</dbReference>
<evidence type="ECO:0000256" key="4">
    <source>
        <dbReference type="ARBA" id="ARBA00022801"/>
    </source>
</evidence>
<dbReference type="InterPro" id="IPR000200">
    <property type="entry name" value="Peptidase_C10"/>
</dbReference>
<keyword evidence="5" id="KW-0788">Thiol protease</keyword>
<dbReference type="PRINTS" id="PR00797">
    <property type="entry name" value="STREPTOPAIN"/>
</dbReference>
<dbReference type="InterPro" id="IPR025896">
    <property type="entry name" value="Spi_Prtas-inh"/>
</dbReference>
<evidence type="ECO:0000256" key="3">
    <source>
        <dbReference type="ARBA" id="ARBA00022729"/>
    </source>
</evidence>
<dbReference type="Pfam" id="PF13306">
    <property type="entry name" value="LRR_5"/>
    <property type="match status" value="2"/>
</dbReference>